<name>A0A2W5H2R2_9SPHI</name>
<keyword evidence="1" id="KW-0472">Membrane</keyword>
<keyword evidence="1" id="KW-1133">Transmembrane helix</keyword>
<sequence length="80" mass="8900">MLSIVLFLIPKIGAKRVNLFVTAINFAWGIRNFTIYSTCSGGICPARKIGLFISLILVFGVFVMSMLPTTKVKRSDAFRQ</sequence>
<organism evidence="2 3">
    <name type="scientific">Pseudopedobacter saltans</name>
    <dbReference type="NCBI Taxonomy" id="151895"/>
    <lineage>
        <taxon>Bacteria</taxon>
        <taxon>Pseudomonadati</taxon>
        <taxon>Bacteroidota</taxon>
        <taxon>Sphingobacteriia</taxon>
        <taxon>Sphingobacteriales</taxon>
        <taxon>Sphingobacteriaceae</taxon>
        <taxon>Pseudopedobacter</taxon>
    </lineage>
</organism>
<keyword evidence="1" id="KW-0812">Transmembrane</keyword>
<evidence type="ECO:0000313" key="2">
    <source>
        <dbReference type="EMBL" id="PZP49952.1"/>
    </source>
</evidence>
<accession>A0A2W5H2R2</accession>
<dbReference type="Proteomes" id="UP000249645">
    <property type="component" value="Unassembled WGS sequence"/>
</dbReference>
<evidence type="ECO:0000256" key="1">
    <source>
        <dbReference type="SAM" id="Phobius"/>
    </source>
</evidence>
<feature type="transmembrane region" description="Helical" evidence="1">
    <location>
        <begin position="49"/>
        <end position="69"/>
    </location>
</feature>
<comment type="caution">
    <text evidence="2">The sequence shown here is derived from an EMBL/GenBank/DDBJ whole genome shotgun (WGS) entry which is preliminary data.</text>
</comment>
<dbReference type="AlphaFoldDB" id="A0A2W5H2R2"/>
<gene>
    <name evidence="2" type="ORF">DI598_06725</name>
</gene>
<evidence type="ECO:0000313" key="3">
    <source>
        <dbReference type="Proteomes" id="UP000249645"/>
    </source>
</evidence>
<proteinExistence type="predicted"/>
<reference evidence="2 3" key="1">
    <citation type="submission" date="2017-11" db="EMBL/GenBank/DDBJ databases">
        <title>Infants hospitalized years apart are colonized by the same room-sourced microbial strains.</title>
        <authorList>
            <person name="Brooks B."/>
            <person name="Olm M.R."/>
            <person name="Firek B.A."/>
            <person name="Baker R."/>
            <person name="Thomas B.C."/>
            <person name="Morowitz M.J."/>
            <person name="Banfield J.F."/>
        </authorList>
    </citation>
    <scope>NUCLEOTIDE SEQUENCE [LARGE SCALE GENOMIC DNA]</scope>
    <source>
        <strain evidence="2">S2_009_000_R2_76</strain>
    </source>
</reference>
<protein>
    <submittedName>
        <fullName evidence="2">Uncharacterized protein</fullName>
    </submittedName>
</protein>
<dbReference type="EMBL" id="QFOI01000088">
    <property type="protein sequence ID" value="PZP49952.1"/>
    <property type="molecule type" value="Genomic_DNA"/>
</dbReference>